<accession>U1N8A6</accession>
<dbReference type="AlphaFoldDB" id="U1N8A6"/>
<organism evidence="1 2">
    <name type="scientific">Haloquadratum walsbyi J07HQW1</name>
    <dbReference type="NCBI Taxonomy" id="1238424"/>
    <lineage>
        <taxon>Archaea</taxon>
        <taxon>Methanobacteriati</taxon>
        <taxon>Methanobacteriota</taxon>
        <taxon>Stenosarchaea group</taxon>
        <taxon>Halobacteria</taxon>
        <taxon>Halobacteriales</taxon>
        <taxon>Haloferacaceae</taxon>
        <taxon>Haloquadratum</taxon>
    </lineage>
</organism>
<name>U1N8A6_9EURY</name>
<dbReference type="Proteomes" id="UP000030649">
    <property type="component" value="Unassembled WGS sequence"/>
</dbReference>
<evidence type="ECO:0000313" key="1">
    <source>
        <dbReference type="EMBL" id="ERG92753.1"/>
    </source>
</evidence>
<dbReference type="EMBL" id="KE356560">
    <property type="protein sequence ID" value="ERG92753.1"/>
    <property type="molecule type" value="Genomic_DNA"/>
</dbReference>
<gene>
    <name evidence="1" type="ORF">J07HQW1_02800</name>
</gene>
<protein>
    <submittedName>
        <fullName evidence="1">Uncharacterized protein</fullName>
    </submittedName>
</protein>
<evidence type="ECO:0000313" key="2">
    <source>
        <dbReference type="Proteomes" id="UP000030649"/>
    </source>
</evidence>
<reference evidence="1 2" key="1">
    <citation type="journal article" date="2013" name="PLoS ONE">
        <title>Assembly-driven community genomics of a hypersaline microbial ecosystem.</title>
        <authorList>
            <person name="Podell S."/>
            <person name="Ugalde J.A."/>
            <person name="Narasingarao P."/>
            <person name="Banfield J.F."/>
            <person name="Heidelberg K.B."/>
            <person name="Allen E.E."/>
        </authorList>
    </citation>
    <scope>NUCLEOTIDE SEQUENCE [LARGE SCALE GENOMIC DNA]</scope>
    <source>
        <strain evidence="2">J07HQW1</strain>
    </source>
</reference>
<dbReference type="HOGENOM" id="CLU_2613520_0_0_2"/>
<sequence>MVSDKEQLSETIRWLKEVKRLKQDSERLYSNSYLQGYRDYVIPPEYRDMDGVSEDELEQIIQRYERDLKDLQTGNFQR</sequence>
<proteinExistence type="predicted"/>